<dbReference type="SUPFAM" id="SSF52047">
    <property type="entry name" value="RNI-like"/>
    <property type="match status" value="1"/>
</dbReference>
<reference evidence="11" key="1">
    <citation type="submission" date="2021-02" db="EMBL/GenBank/DDBJ databases">
        <authorList>
            <person name="Nowell W R."/>
        </authorList>
    </citation>
    <scope>NUCLEOTIDE SEQUENCE</scope>
</reference>
<dbReference type="Gene3D" id="3.80.10.10">
    <property type="entry name" value="Ribonuclease Inhibitor"/>
    <property type="match status" value="2"/>
</dbReference>
<evidence type="ECO:0000313" key="10">
    <source>
        <dbReference type="EMBL" id="CAF0935108.1"/>
    </source>
</evidence>
<dbReference type="Pfam" id="PF13516">
    <property type="entry name" value="LRR_6"/>
    <property type="match status" value="5"/>
</dbReference>
<dbReference type="InterPro" id="IPR032675">
    <property type="entry name" value="LRR_dom_sf"/>
</dbReference>
<sequence>MYAHNLYGDLYDNVSFDNQWCYIRAYLLYVGLATLYHSHLLQAIFRFFRVVFYKSKQLQTIRFMFRLVLIQWLMDFLLMLPVLFLHNFEYAPHYYYCQTLYVDIKKILLPAVITYYLPIIGIGMIYFYILYYMKKTKNQSVLQNRHVSNQRDLVVLHRIILLVAMLFMVSFPAALATLDLYQHQIGDVGAQHLAVGLRNNTTITTLDLQSNSICNTGVQHLADALKHNTKLTTLHLQYNQIGDVGAQHLSSTLRNNMTLTTLNLRCNQIRNVGAQHLADALKNNMTLTTLDLQYNRIGDVGAKHLANALRYNTTLTTLHLVGNQIGDTGIQHLAHALRNNVALLTLTIEFNIIGDIGAQHLANALKYNTVILLLSYISVN</sequence>
<dbReference type="GO" id="GO:0005856">
    <property type="term" value="C:cytoskeleton"/>
    <property type="evidence" value="ECO:0007669"/>
    <property type="project" value="UniProtKB-SubCell"/>
</dbReference>
<dbReference type="InterPro" id="IPR001611">
    <property type="entry name" value="Leu-rich_rpt"/>
</dbReference>
<dbReference type="GO" id="GO:0016020">
    <property type="term" value="C:membrane"/>
    <property type="evidence" value="ECO:0007669"/>
    <property type="project" value="UniProtKB-SubCell"/>
</dbReference>
<evidence type="ECO:0000259" key="9">
    <source>
        <dbReference type="PROSITE" id="PS50262"/>
    </source>
</evidence>
<keyword evidence="3" id="KW-0963">Cytoplasm</keyword>
<accession>A0A819I1Q9</accession>
<evidence type="ECO:0000256" key="8">
    <source>
        <dbReference type="SAM" id="Phobius"/>
    </source>
</evidence>
<dbReference type="SUPFAM" id="SSF81321">
    <property type="entry name" value="Family A G protein-coupled receptor-like"/>
    <property type="match status" value="1"/>
</dbReference>
<evidence type="ECO:0000256" key="3">
    <source>
        <dbReference type="ARBA" id="ARBA00022490"/>
    </source>
</evidence>
<dbReference type="Pfam" id="PF00001">
    <property type="entry name" value="7tm_1"/>
    <property type="match status" value="1"/>
</dbReference>
<organism evidence="11 12">
    <name type="scientific">Adineta steineri</name>
    <dbReference type="NCBI Taxonomy" id="433720"/>
    <lineage>
        <taxon>Eukaryota</taxon>
        <taxon>Metazoa</taxon>
        <taxon>Spiralia</taxon>
        <taxon>Gnathifera</taxon>
        <taxon>Rotifera</taxon>
        <taxon>Eurotatoria</taxon>
        <taxon>Bdelloidea</taxon>
        <taxon>Adinetida</taxon>
        <taxon>Adinetidae</taxon>
        <taxon>Adineta</taxon>
    </lineage>
</organism>
<dbReference type="Proteomes" id="UP000663868">
    <property type="component" value="Unassembled WGS sequence"/>
</dbReference>
<feature type="transmembrane region" description="Helical" evidence="8">
    <location>
        <begin position="153"/>
        <end position="175"/>
    </location>
</feature>
<evidence type="ECO:0000256" key="4">
    <source>
        <dbReference type="ARBA" id="ARBA00022692"/>
    </source>
</evidence>
<keyword evidence="5 8" id="KW-1133">Transmembrane helix</keyword>
<evidence type="ECO:0000256" key="6">
    <source>
        <dbReference type="ARBA" id="ARBA00023136"/>
    </source>
</evidence>
<evidence type="ECO:0000256" key="5">
    <source>
        <dbReference type="ARBA" id="ARBA00022989"/>
    </source>
</evidence>
<proteinExistence type="predicted"/>
<keyword evidence="4 8" id="KW-0812">Transmembrane</keyword>
<dbReference type="Proteomes" id="UP000663860">
    <property type="component" value="Unassembled WGS sequence"/>
</dbReference>
<dbReference type="InterPro" id="IPR017452">
    <property type="entry name" value="GPCR_Rhodpsn_7TM"/>
</dbReference>
<gene>
    <name evidence="10" type="ORF">IZO911_LOCUS14104</name>
    <name evidence="11" type="ORF">KXQ929_LOCUS23285</name>
</gene>
<feature type="domain" description="G-protein coupled receptors family 1 profile" evidence="9">
    <location>
        <begin position="1"/>
        <end position="178"/>
    </location>
</feature>
<dbReference type="PANTHER" id="PTHR24107:SF2">
    <property type="entry name" value="NLR FAMILY CARD DOMAIN CONTAINING 3"/>
    <property type="match status" value="1"/>
</dbReference>
<evidence type="ECO:0000256" key="7">
    <source>
        <dbReference type="ARBA" id="ARBA00023212"/>
    </source>
</evidence>
<dbReference type="CDD" id="cd00637">
    <property type="entry name" value="7tm_classA_rhodopsin-like"/>
    <property type="match status" value="1"/>
</dbReference>
<dbReference type="InterPro" id="IPR000276">
    <property type="entry name" value="GPCR_Rhodpsn"/>
</dbReference>
<dbReference type="AlphaFoldDB" id="A0A819I1Q9"/>
<comment type="caution">
    <text evidence="11">The sequence shown here is derived from an EMBL/GenBank/DDBJ whole genome shotgun (WGS) entry which is preliminary data.</text>
</comment>
<dbReference type="GO" id="GO:0004930">
    <property type="term" value="F:G protein-coupled receptor activity"/>
    <property type="evidence" value="ECO:0007669"/>
    <property type="project" value="InterPro"/>
</dbReference>
<evidence type="ECO:0000313" key="12">
    <source>
        <dbReference type="Proteomes" id="UP000663868"/>
    </source>
</evidence>
<dbReference type="Gene3D" id="1.20.1070.10">
    <property type="entry name" value="Rhodopsin 7-helix transmembrane proteins"/>
    <property type="match status" value="1"/>
</dbReference>
<dbReference type="EMBL" id="CAJNOE010000116">
    <property type="protein sequence ID" value="CAF0935108.1"/>
    <property type="molecule type" value="Genomic_DNA"/>
</dbReference>
<dbReference type="EMBL" id="CAJOBB010001837">
    <property type="protein sequence ID" value="CAF3909758.1"/>
    <property type="molecule type" value="Genomic_DNA"/>
</dbReference>
<protein>
    <recommendedName>
        <fullName evidence="9">G-protein coupled receptors family 1 profile domain-containing protein</fullName>
    </recommendedName>
</protein>
<evidence type="ECO:0000256" key="2">
    <source>
        <dbReference type="ARBA" id="ARBA00004370"/>
    </source>
</evidence>
<feature type="transmembrane region" description="Helical" evidence="8">
    <location>
        <begin position="108"/>
        <end position="132"/>
    </location>
</feature>
<feature type="transmembrane region" description="Helical" evidence="8">
    <location>
        <begin position="26"/>
        <end position="48"/>
    </location>
</feature>
<feature type="transmembrane region" description="Helical" evidence="8">
    <location>
        <begin position="69"/>
        <end position="88"/>
    </location>
</feature>
<keyword evidence="7" id="KW-0206">Cytoskeleton</keyword>
<keyword evidence="6 8" id="KW-0472">Membrane</keyword>
<dbReference type="PANTHER" id="PTHR24107">
    <property type="entry name" value="YNEIN REGULATORY COMPLEX SUBUNIT 5"/>
    <property type="match status" value="1"/>
</dbReference>
<evidence type="ECO:0000313" key="11">
    <source>
        <dbReference type="EMBL" id="CAF3909758.1"/>
    </source>
</evidence>
<evidence type="ECO:0000256" key="1">
    <source>
        <dbReference type="ARBA" id="ARBA00004245"/>
    </source>
</evidence>
<comment type="subcellular location">
    <subcellularLocation>
        <location evidence="1">Cytoplasm</location>
        <location evidence="1">Cytoskeleton</location>
    </subcellularLocation>
    <subcellularLocation>
        <location evidence="2">Membrane</location>
    </subcellularLocation>
</comment>
<dbReference type="SMART" id="SM00368">
    <property type="entry name" value="LRR_RI"/>
    <property type="match status" value="7"/>
</dbReference>
<dbReference type="InterPro" id="IPR052410">
    <property type="entry name" value="DRC5"/>
</dbReference>
<dbReference type="PROSITE" id="PS50262">
    <property type="entry name" value="G_PROTEIN_RECEP_F1_2"/>
    <property type="match status" value="1"/>
</dbReference>
<name>A0A819I1Q9_9BILA</name>